<feature type="domain" description="Beta-galactosidase trimerisation" evidence="1">
    <location>
        <begin position="379"/>
        <end position="427"/>
    </location>
</feature>
<reference evidence="2 3" key="1">
    <citation type="submission" date="2019-12" db="EMBL/GenBank/DDBJ databases">
        <title>Paenibacillus sp. nov., an endophytic bacterium isolated from the stem of Dendrobium.</title>
        <authorList>
            <person name="Zhao R."/>
        </authorList>
    </citation>
    <scope>NUCLEOTIDE SEQUENCE [LARGE SCALE GENOMIC DNA]</scope>
    <source>
        <strain evidence="2 3">HJL G12</strain>
    </source>
</reference>
<dbReference type="Pfam" id="PF14871">
    <property type="entry name" value="GHL6"/>
    <property type="match status" value="1"/>
</dbReference>
<dbReference type="EMBL" id="WUBI01000001">
    <property type="protein sequence ID" value="MWV44274.1"/>
    <property type="molecule type" value="Genomic_DNA"/>
</dbReference>
<dbReference type="InterPro" id="IPR028212">
    <property type="entry name" value="GHL6"/>
</dbReference>
<sequence>MRFRQIHLDFHTSEHIPGIGKQFSKEQFQEMLKRGHVDSITIFAKCHHGWAYFPSEVNEQHPNLDFDLLGAQIEAAHEIGVKTPVYLSVGFEEKIARIHPEWLMRDEKDRTNWVDGFMVPGWHQFCLNTPYLDHIIRQTEEVVRKYDADGIFLDIVGVRKCYCPTCLNQLLAEGKDPRDTKNVVELGERVYANYANRIREAIHAIKPGLPVTQNSGHFPHGRRDLIDVNTHLELESLPTAGWGYDHFPLSARYVQPLGVDFLGMTGKFHKFWGEFGGYKHPNALRYETALSLAHGAHCSIGDHLHPEGLMDPATYDLIGKAYSEVEAKEPWCEGTTNIADIALLSVESTGYEDHASAMFTNQFDAGAVRLLLEGKFLFNVIDMDSDFSAYKVILMPDHVLVNDKLKAKLEAFIAQGGKILATGKSGMDPAGEQFVIDLGVRRTGDNPYKPDYFRPDFDMPNLGQANFLIQASGQRIELAEGGKVIAKRVDPYFNRDAFKFSGHQHTPFTFEAKDESPGVVESDSGIYIAWNMCEDYAINGSLPVKELIHQSLRRLLTEPTLSTNLPAQGVVTLQHQTGESRLVNHLLYASPVKRGTNVEIIEDIIPVHDVKVDLHLPGKEIQGVYLAPQKTPLAFEQSGSHVKYTVPVLESHQMVVLDLK</sequence>
<dbReference type="InterPro" id="IPR029062">
    <property type="entry name" value="Class_I_gatase-like"/>
</dbReference>
<dbReference type="Pfam" id="PF08532">
    <property type="entry name" value="Glyco_hydro_42M"/>
    <property type="match status" value="1"/>
</dbReference>
<dbReference type="InterPro" id="IPR013738">
    <property type="entry name" value="Beta_galactosidase_Trimer"/>
</dbReference>
<gene>
    <name evidence="2" type="ORF">GRF59_11580</name>
</gene>
<dbReference type="SUPFAM" id="SSF51445">
    <property type="entry name" value="(Trans)glycosidases"/>
    <property type="match status" value="1"/>
</dbReference>
<evidence type="ECO:0000313" key="3">
    <source>
        <dbReference type="Proteomes" id="UP000460318"/>
    </source>
</evidence>
<dbReference type="SUPFAM" id="SSF52317">
    <property type="entry name" value="Class I glutamine amidotransferase-like"/>
    <property type="match status" value="1"/>
</dbReference>
<proteinExistence type="predicted"/>
<keyword evidence="3" id="KW-1185">Reference proteome</keyword>
<dbReference type="Gene3D" id="3.20.20.80">
    <property type="entry name" value="Glycosidases"/>
    <property type="match status" value="1"/>
</dbReference>
<accession>A0A7X3II04</accession>
<comment type="caution">
    <text evidence="2">The sequence shown here is derived from an EMBL/GenBank/DDBJ whole genome shotgun (WGS) entry which is preliminary data.</text>
</comment>
<organism evidence="2 3">
    <name type="scientific">Paenibacillus dendrobii</name>
    <dbReference type="NCBI Taxonomy" id="2691084"/>
    <lineage>
        <taxon>Bacteria</taxon>
        <taxon>Bacillati</taxon>
        <taxon>Bacillota</taxon>
        <taxon>Bacilli</taxon>
        <taxon>Bacillales</taxon>
        <taxon>Paenibacillaceae</taxon>
        <taxon>Paenibacillus</taxon>
    </lineage>
</organism>
<evidence type="ECO:0000313" key="2">
    <source>
        <dbReference type="EMBL" id="MWV44274.1"/>
    </source>
</evidence>
<evidence type="ECO:0000259" key="1">
    <source>
        <dbReference type="Pfam" id="PF08532"/>
    </source>
</evidence>
<dbReference type="GO" id="GO:0004565">
    <property type="term" value="F:beta-galactosidase activity"/>
    <property type="evidence" value="ECO:0007669"/>
    <property type="project" value="InterPro"/>
</dbReference>
<dbReference type="AlphaFoldDB" id="A0A7X3II04"/>
<dbReference type="RefSeq" id="WP_160497705.1">
    <property type="nucleotide sequence ID" value="NZ_WUBI01000001.1"/>
</dbReference>
<dbReference type="InterPro" id="IPR017853">
    <property type="entry name" value="GH"/>
</dbReference>
<dbReference type="Proteomes" id="UP000460318">
    <property type="component" value="Unassembled WGS sequence"/>
</dbReference>
<dbReference type="GO" id="GO:0005975">
    <property type="term" value="P:carbohydrate metabolic process"/>
    <property type="evidence" value="ECO:0007669"/>
    <property type="project" value="InterPro"/>
</dbReference>
<dbReference type="CDD" id="cd03143">
    <property type="entry name" value="A4_beta-galactosidase_middle_domain"/>
    <property type="match status" value="1"/>
</dbReference>
<name>A0A7X3II04_9BACL</name>
<dbReference type="Gene3D" id="3.40.50.880">
    <property type="match status" value="1"/>
</dbReference>
<protein>
    <submittedName>
        <fullName evidence="2">Beta-galactosidase</fullName>
    </submittedName>
</protein>